<dbReference type="RefSeq" id="WP_200587175.1">
    <property type="nucleotide sequence ID" value="NZ_JAEHFY010000019.1"/>
</dbReference>
<accession>A0ABS1BM13</accession>
<name>A0ABS1BM13_9SPHI</name>
<reference evidence="1 2" key="1">
    <citation type="submission" date="2020-12" db="EMBL/GenBank/DDBJ databases">
        <title>Bacterial novel species Pedobacter sp. SD-b isolated from soil.</title>
        <authorList>
            <person name="Jung H.-Y."/>
        </authorList>
    </citation>
    <scope>NUCLEOTIDE SEQUENCE [LARGE SCALE GENOMIC DNA]</scope>
    <source>
        <strain evidence="1 2">SD-b</strain>
    </source>
</reference>
<dbReference type="EMBL" id="JAEHFY010000019">
    <property type="protein sequence ID" value="MBK0383932.1"/>
    <property type="molecule type" value="Genomic_DNA"/>
</dbReference>
<organism evidence="1 2">
    <name type="scientific">Pedobacter segetis</name>
    <dbReference type="NCBI Taxonomy" id="2793069"/>
    <lineage>
        <taxon>Bacteria</taxon>
        <taxon>Pseudomonadati</taxon>
        <taxon>Bacteroidota</taxon>
        <taxon>Sphingobacteriia</taxon>
        <taxon>Sphingobacteriales</taxon>
        <taxon>Sphingobacteriaceae</taxon>
        <taxon>Pedobacter</taxon>
    </lineage>
</organism>
<gene>
    <name evidence="1" type="ORF">I5M32_13265</name>
</gene>
<proteinExistence type="predicted"/>
<protein>
    <recommendedName>
        <fullName evidence="3">MG2 domain-containing protein</fullName>
    </recommendedName>
</protein>
<evidence type="ECO:0008006" key="3">
    <source>
        <dbReference type="Google" id="ProtNLM"/>
    </source>
</evidence>
<dbReference type="Gene3D" id="2.60.40.1930">
    <property type="match status" value="1"/>
</dbReference>
<dbReference type="Proteomes" id="UP000660024">
    <property type="component" value="Unassembled WGS sequence"/>
</dbReference>
<sequence>MMLKNIIVWFGLLFFSLGQVIAQNDLSVFNTKFGKQTTDTFREKLFVHTDQDFYLAGEIIWFKVYLSDASTHILTDLSSVAYVEILDVDQKPVLQLKVAIENGVGNGSIFLPVSLPSGNFKLRAYTNWMKNFAPDDNFEKTITIFNSLKASEIKDTVKSKDFDIQFFPEGGNLLEGVDCKVAFKAVDGYGKGVNFTGKLLNNLNQEVAVFEPLKFGIGNFHFKPEKDVQYKAVINYNNQKLVKDLMPAESNAYAMQLNEIGSDSVKITITHRADNDSSIYLLVHQQDKTTALQEVKMKSGTAQVYIDKQKLGEGISSFTIFDSDIQPVCERLYFKRPTKKLELSVKTNQQKYLSREKVSLQIQSRDEKANNLASNLSLSIFLTDSLQKMNEANIFSYLWLKSEIKGKIENVNYYFENDDKETNLALDNLLLTQGWRKFKGKEALKVEKPFLKFKPEYQQNIINGRVFYKNSDKPAPDILTSLSVVGSTEHLYGAKSDRDGYLAFNTKNIFGPVQLALQTYNLEDSLYKLELDDPFLKQNSDEQLPQLQLSKYFSKSVLDRSIYMQVQNVYNADKLKTFITKSSKEVSFYGNASDKNYILNQYVRFPTLEEIFREYVPEVVVEKRDKKFSLTTYNVQDKIYLDSAPLVLLDGILVKDMNRLMAYDPLKINELDIVAKKYYLGPLIFGGILNFSSIKGDFKDFNLDPNVVLVDYEGLQVQRKFYTPVYANPKEKASRLPDFRTLLYWSGDVKTSLTGTKNIDFYTSDLKGSYIIVLQGLSDNGRLGYSTYSFKVE</sequence>
<evidence type="ECO:0000313" key="1">
    <source>
        <dbReference type="EMBL" id="MBK0383932.1"/>
    </source>
</evidence>
<comment type="caution">
    <text evidence="1">The sequence shown here is derived from an EMBL/GenBank/DDBJ whole genome shotgun (WGS) entry which is preliminary data.</text>
</comment>
<keyword evidence="2" id="KW-1185">Reference proteome</keyword>
<evidence type="ECO:0000313" key="2">
    <source>
        <dbReference type="Proteomes" id="UP000660024"/>
    </source>
</evidence>